<dbReference type="EMBL" id="JAEHOE010000050">
    <property type="protein sequence ID" value="KAG2491740.1"/>
    <property type="molecule type" value="Genomic_DNA"/>
</dbReference>
<keyword evidence="2 4" id="KW-0863">Zinc-finger</keyword>
<dbReference type="InterPro" id="IPR002893">
    <property type="entry name" value="Znf_MYND"/>
</dbReference>
<keyword evidence="1" id="KW-0479">Metal-binding</keyword>
<evidence type="ECO:0000256" key="3">
    <source>
        <dbReference type="ARBA" id="ARBA00022833"/>
    </source>
</evidence>
<dbReference type="Proteomes" id="UP000612055">
    <property type="component" value="Unassembled WGS sequence"/>
</dbReference>
<accession>A0A836BWQ1</accession>
<organism evidence="7 8">
    <name type="scientific">Edaphochlamys debaryana</name>
    <dbReference type="NCBI Taxonomy" id="47281"/>
    <lineage>
        <taxon>Eukaryota</taxon>
        <taxon>Viridiplantae</taxon>
        <taxon>Chlorophyta</taxon>
        <taxon>core chlorophytes</taxon>
        <taxon>Chlorophyceae</taxon>
        <taxon>CS clade</taxon>
        <taxon>Chlamydomonadales</taxon>
        <taxon>Chlamydomonadales incertae sedis</taxon>
        <taxon>Edaphochlamys</taxon>
    </lineage>
</organism>
<evidence type="ECO:0000256" key="2">
    <source>
        <dbReference type="ARBA" id="ARBA00022771"/>
    </source>
</evidence>
<sequence>MGRLEARRCFCEGCDRSLEAASCQVCRQCGLALFCGPACRAASRLGSHAGCYLGQVRLPAPFPADTALYLIALLACGRHWQHRLRALQFLGMHLGARGRGPAAMDLYTPSREEVRRLLGSGLAPALSLFTQQLAAAAAGRLTFPPEWLDPEDPLAAWGLGAAAMRVVRLLTCLTTPKPPGLAGWEWPPGELRRVCGQLEGGPADKEAPSGGFCGALVELAINLAPTFPRPGRAVALEAATALHALACRAPCPRLAASAAAALGSRLRPPGLHALLAPPPRPTAPDPEEEAMARAMAAMSGAGGGGAGEEGPEEQETRREVAITCTLRLLAGCPHGPEVKEALTKEWQYAWQYVSDTLAPAMKAAAAATAAGLGGDAHLERRAAAWGGGGSEAAPPAAAAGLLRAYVDLLDECRTQKSLPNKEVVDSVTLLTFIVGAMPGAPGARGPPPPPPSGAAGALRGAALEALCGRGGLLGLDQLLRVLPHVTSGPSLPPTSPGAAACALVYAPAAPGRVLSPRGAALAASWLASRPPAPFPPPGSPRADGPGLGRRFGEALQTAPNCVEAAEKVARRLGPACTGAFVYGSLCDLAWGALAQLEESLRVAPGCSASAAFAGTEAAVAVLRAAARLAEHGLPIGARVADQLAKAGAHPALARCLLLRRPDAARAAAEALAAALCAVDVEPEAERDPSGSVCFATTLLARELVKEQRTVVRQPHSTGTAAGGASSSYGYASGRALEALAALAVDPAKATEGASRGEEGAAGAAAAADEEDRVAAQIAALRAIAALLATADPGTALRLLAAPGLAPGIAAAAQEAAAALAAAATQGSAAAGAAAPASSASSSAAAAAAPSTAPGPNHTRLWWARMVVLCGVAVAVPRWLRERARGRGVLAAGAGAAAGPSTSTGAGGGKKQGKKKGGAGGGGGAREAEVSGLSGADLTVAQMGLASAGAILGMAAPGQPLTAPGVDVRRIVAAADPALYGILLAADPQPLAVITDPAVRAERLRQVEGLMDELGWRGAAALALLAAAANDPNAPPEVTAAVSAGLQAAVVAAGSGITVEQALAQARQAAAAEGQAGGSAAASTSAAAGEGGGESGKRCAVCGKSASSPGVRKLHKCGGCKAVRYCSRECQAADWPEHQSQCKRLAAEAAEAE</sequence>
<comment type="caution">
    <text evidence="7">The sequence shown here is derived from an EMBL/GenBank/DDBJ whole genome shotgun (WGS) entry which is preliminary data.</text>
</comment>
<evidence type="ECO:0000313" key="7">
    <source>
        <dbReference type="EMBL" id="KAG2491740.1"/>
    </source>
</evidence>
<evidence type="ECO:0000256" key="5">
    <source>
        <dbReference type="SAM" id="MobiDB-lite"/>
    </source>
</evidence>
<dbReference type="GO" id="GO:0008270">
    <property type="term" value="F:zinc ion binding"/>
    <property type="evidence" value="ECO:0007669"/>
    <property type="project" value="UniProtKB-KW"/>
</dbReference>
<dbReference type="SUPFAM" id="SSF144232">
    <property type="entry name" value="HIT/MYND zinc finger-like"/>
    <property type="match status" value="1"/>
</dbReference>
<evidence type="ECO:0000256" key="1">
    <source>
        <dbReference type="ARBA" id="ARBA00022723"/>
    </source>
</evidence>
<evidence type="ECO:0000256" key="4">
    <source>
        <dbReference type="PROSITE-ProRule" id="PRU00134"/>
    </source>
</evidence>
<reference evidence="7" key="1">
    <citation type="journal article" date="2020" name="bioRxiv">
        <title>Comparative genomics of Chlamydomonas.</title>
        <authorList>
            <person name="Craig R.J."/>
            <person name="Hasan A.R."/>
            <person name="Ness R.W."/>
            <person name="Keightley P.D."/>
        </authorList>
    </citation>
    <scope>NUCLEOTIDE SEQUENCE</scope>
    <source>
        <strain evidence="7">CCAP 11/70</strain>
    </source>
</reference>
<dbReference type="AlphaFoldDB" id="A0A836BWQ1"/>
<keyword evidence="3" id="KW-0862">Zinc</keyword>
<dbReference type="Pfam" id="PF01753">
    <property type="entry name" value="zf-MYND"/>
    <property type="match status" value="1"/>
</dbReference>
<feature type="compositionally biased region" description="Low complexity" evidence="5">
    <location>
        <begin position="890"/>
        <end position="903"/>
    </location>
</feature>
<protein>
    <recommendedName>
        <fullName evidence="6">MYND-type domain-containing protein</fullName>
    </recommendedName>
</protein>
<gene>
    <name evidence="7" type="ORF">HYH03_009903</name>
</gene>
<feature type="domain" description="MYND-type" evidence="6">
    <location>
        <begin position="1098"/>
        <end position="1141"/>
    </location>
</feature>
<dbReference type="PROSITE" id="PS50865">
    <property type="entry name" value="ZF_MYND_2"/>
    <property type="match status" value="1"/>
</dbReference>
<dbReference type="Gene3D" id="6.10.140.2220">
    <property type="match status" value="1"/>
</dbReference>
<evidence type="ECO:0000313" key="8">
    <source>
        <dbReference type="Proteomes" id="UP000612055"/>
    </source>
</evidence>
<dbReference type="OrthoDB" id="550206at2759"/>
<keyword evidence="8" id="KW-1185">Reference proteome</keyword>
<feature type="region of interest" description="Disordered" evidence="5">
    <location>
        <begin position="890"/>
        <end position="927"/>
    </location>
</feature>
<name>A0A836BWQ1_9CHLO</name>
<evidence type="ECO:0000259" key="6">
    <source>
        <dbReference type="PROSITE" id="PS50865"/>
    </source>
</evidence>
<dbReference type="PROSITE" id="PS01360">
    <property type="entry name" value="ZF_MYND_1"/>
    <property type="match status" value="1"/>
</dbReference>
<proteinExistence type="predicted"/>